<dbReference type="EMBL" id="GGEC01079422">
    <property type="protein sequence ID" value="MBX59906.1"/>
    <property type="molecule type" value="Transcribed_RNA"/>
</dbReference>
<evidence type="ECO:0000256" key="1">
    <source>
        <dbReference type="SAM" id="MobiDB-lite"/>
    </source>
</evidence>
<accession>A0A2P2PYT7</accession>
<feature type="region of interest" description="Disordered" evidence="1">
    <location>
        <begin position="13"/>
        <end position="36"/>
    </location>
</feature>
<evidence type="ECO:0000313" key="2">
    <source>
        <dbReference type="EMBL" id="MBX59906.1"/>
    </source>
</evidence>
<reference evidence="2" key="1">
    <citation type="submission" date="2018-02" db="EMBL/GenBank/DDBJ databases">
        <title>Rhizophora mucronata_Transcriptome.</title>
        <authorList>
            <person name="Meera S.P."/>
            <person name="Sreeshan A."/>
            <person name="Augustine A."/>
        </authorList>
    </citation>
    <scope>NUCLEOTIDE SEQUENCE</scope>
    <source>
        <tissue evidence="2">Leaf</tissue>
    </source>
</reference>
<feature type="compositionally biased region" description="Polar residues" evidence="1">
    <location>
        <begin position="27"/>
        <end position="36"/>
    </location>
</feature>
<feature type="compositionally biased region" description="Basic and acidic residues" evidence="1">
    <location>
        <begin position="13"/>
        <end position="26"/>
    </location>
</feature>
<name>A0A2P2PYT7_RHIMU</name>
<sequence>MIDEAWYTKKNKSLSEKRVVRSEKQNKANNAIHQYS</sequence>
<protein>
    <submittedName>
        <fullName evidence="2">Uncharacterized protein</fullName>
    </submittedName>
</protein>
<proteinExistence type="predicted"/>
<organism evidence="2">
    <name type="scientific">Rhizophora mucronata</name>
    <name type="common">Asiatic mangrove</name>
    <dbReference type="NCBI Taxonomy" id="61149"/>
    <lineage>
        <taxon>Eukaryota</taxon>
        <taxon>Viridiplantae</taxon>
        <taxon>Streptophyta</taxon>
        <taxon>Embryophyta</taxon>
        <taxon>Tracheophyta</taxon>
        <taxon>Spermatophyta</taxon>
        <taxon>Magnoliopsida</taxon>
        <taxon>eudicotyledons</taxon>
        <taxon>Gunneridae</taxon>
        <taxon>Pentapetalae</taxon>
        <taxon>rosids</taxon>
        <taxon>fabids</taxon>
        <taxon>Malpighiales</taxon>
        <taxon>Rhizophoraceae</taxon>
        <taxon>Rhizophora</taxon>
    </lineage>
</organism>
<dbReference type="AlphaFoldDB" id="A0A2P2PYT7"/>